<evidence type="ECO:0000313" key="4">
    <source>
        <dbReference type="Proteomes" id="UP001295423"/>
    </source>
</evidence>
<reference evidence="3" key="1">
    <citation type="submission" date="2023-08" db="EMBL/GenBank/DDBJ databases">
        <authorList>
            <person name="Audoor S."/>
            <person name="Bilcke G."/>
        </authorList>
    </citation>
    <scope>NUCLEOTIDE SEQUENCE</scope>
</reference>
<dbReference type="Proteomes" id="UP001295423">
    <property type="component" value="Unassembled WGS sequence"/>
</dbReference>
<sequence>MKFTSLTVVALLLAENKNGDAFTVKQPMSVSQIHQNPRSTLQPLKFAEISGGMEELQEYTDAKTVSPLEKQIRKSPSFWKLAGYATVPVSAALGFGLVPSRRLAAHAAGALVTGVAGAIGKSKLDSVSEVVTPPAIAQAILDHGLDDPLTTAGYVKEVQEVFGIVDDEEFECMCSDVYSKYFLGMVKFNPIAKTSELKELTKLRQALSLSNLQVGEAHSAAAAEWFRQTCIFTPEEDLDDPDHPDRQAMDKLLFLTERALTQGGETPEAFQFEMTRVAKAMKLTLSEAMDRVADVQEPFYARALKSTRTKLGTNSVSGSTLERARETLGIDEQTAFDMHVAAFNEEVKELLGLGEDDEVVELNSAKFSEGTQARLDQLAEVLGLTPKDAAYEIAAEATPLYQVTALEAIQGVLDGLRTPDGAWEQMEVRREELLLPEAKSKDLLSSMVMQALGGPLEQTNKFAKVNNEVAVYDNLLEALEAKQALLAILEKSGWNEFENFDKTFCDPWDKHSANGFLRPDERIKIYKIFSSRSLRNSEDGKISEEMFARMAEVKGLLGISDDQAEVESRATFGPELQKVCVRALNEITADYTPELAKNMKKAINDEVEAYKLTDDFLREQGASYYAKAVSIISEKSPSGIPTKEMNEALESLREMYRLEKEDTYPSHMEYFGAVYRKSIVEAMGSTGVIRPELKDALNDLRDRLGVREEDTKQLFLEAVEEKMVPMVEWINSEMERTMLSQEQLAKRRGKDMGQDMFQSGKAADGVLGVGAEVQIMSDIMNLVDFYNENEIAEEKEIGTEEVDGETVPVLETSYPITALGSEAIDQEMAETLYRQFVVGAFTNQGEQASRYETSRATFGGILGLTSEKMEDINSNIGSTVYDNFVSRSMAQKGALDQQDMMFLANIQGKIGLSAEQGEKLLMQSQKKVLSEEINTIMDDPTPERVKAFREKCNVMGMDLAEDVGISKPRLIRMFESEIIPGLKSGEITAETSEILTEIQESLNLEAEECEEMFEATIVRLSKQALGLTTSELLRGRYDNAVDPIKEIVLYASFVDGDLGLEAPEEAEAYQIFNIYESLDFSEIDNETVEENKRLLKAALGLDQ</sequence>
<name>A0AAD2JNV2_9STRA</name>
<evidence type="ECO:0000256" key="2">
    <source>
        <dbReference type="SAM" id="SignalP"/>
    </source>
</evidence>
<feature type="signal peptide" evidence="2">
    <location>
        <begin position="1"/>
        <end position="21"/>
    </location>
</feature>
<gene>
    <name evidence="3" type="ORF">CYCCA115_LOCUS22166</name>
</gene>
<keyword evidence="2" id="KW-0732">Signal</keyword>
<evidence type="ECO:0000256" key="1">
    <source>
        <dbReference type="SAM" id="Coils"/>
    </source>
</evidence>
<dbReference type="AlphaFoldDB" id="A0AAD2JNV2"/>
<protein>
    <submittedName>
        <fullName evidence="3">Uncharacterized protein</fullName>
    </submittedName>
</protein>
<accession>A0AAD2JNV2</accession>
<evidence type="ECO:0000313" key="3">
    <source>
        <dbReference type="EMBL" id="CAJ1966581.1"/>
    </source>
</evidence>
<feature type="coiled-coil region" evidence="1">
    <location>
        <begin position="462"/>
        <end position="492"/>
    </location>
</feature>
<dbReference type="PANTHER" id="PTHR34935">
    <property type="entry name" value="PROTEIN TIC110, CHLOROPLASTIC"/>
    <property type="match status" value="1"/>
</dbReference>
<dbReference type="EMBL" id="CAKOGP040002302">
    <property type="protein sequence ID" value="CAJ1966581.1"/>
    <property type="molecule type" value="Genomic_DNA"/>
</dbReference>
<organism evidence="3 4">
    <name type="scientific">Cylindrotheca closterium</name>
    <dbReference type="NCBI Taxonomy" id="2856"/>
    <lineage>
        <taxon>Eukaryota</taxon>
        <taxon>Sar</taxon>
        <taxon>Stramenopiles</taxon>
        <taxon>Ochrophyta</taxon>
        <taxon>Bacillariophyta</taxon>
        <taxon>Bacillariophyceae</taxon>
        <taxon>Bacillariophycidae</taxon>
        <taxon>Bacillariales</taxon>
        <taxon>Bacillariaceae</taxon>
        <taxon>Cylindrotheca</taxon>
    </lineage>
</organism>
<comment type="caution">
    <text evidence="3">The sequence shown here is derived from an EMBL/GenBank/DDBJ whole genome shotgun (WGS) entry which is preliminary data.</text>
</comment>
<feature type="chain" id="PRO_5041943072" evidence="2">
    <location>
        <begin position="22"/>
        <end position="1103"/>
    </location>
</feature>
<keyword evidence="4" id="KW-1185">Reference proteome</keyword>
<proteinExistence type="predicted"/>
<keyword evidence="1" id="KW-0175">Coiled coil</keyword>
<dbReference type="PANTHER" id="PTHR34935:SF3">
    <property type="entry name" value="PROTEIN TIC110, CHLOROPLASTIC"/>
    <property type="match status" value="1"/>
</dbReference>
<dbReference type="InterPro" id="IPR031610">
    <property type="entry name" value="TIC110"/>
</dbReference>